<feature type="compositionally biased region" description="Acidic residues" evidence="1">
    <location>
        <begin position="784"/>
        <end position="802"/>
    </location>
</feature>
<feature type="compositionally biased region" description="Basic and acidic residues" evidence="1">
    <location>
        <begin position="1099"/>
        <end position="1110"/>
    </location>
</feature>
<organism evidence="2 3">
    <name type="scientific">Plasmodium gaboni</name>
    <dbReference type="NCBI Taxonomy" id="647221"/>
    <lineage>
        <taxon>Eukaryota</taxon>
        <taxon>Sar</taxon>
        <taxon>Alveolata</taxon>
        <taxon>Apicomplexa</taxon>
        <taxon>Aconoidasida</taxon>
        <taxon>Haemosporida</taxon>
        <taxon>Plasmodiidae</taxon>
        <taxon>Plasmodium</taxon>
        <taxon>Plasmodium (Laverania)</taxon>
    </lineage>
</organism>
<dbReference type="EMBL" id="LT969434">
    <property type="protein sequence ID" value="SOV15357.1"/>
    <property type="molecule type" value="Genomic_DNA"/>
</dbReference>
<feature type="region of interest" description="Disordered" evidence="1">
    <location>
        <begin position="1096"/>
        <end position="1136"/>
    </location>
</feature>
<evidence type="ECO:0000313" key="3">
    <source>
        <dbReference type="Proteomes" id="UP000831156"/>
    </source>
</evidence>
<name>A0ABY1UP89_9APIC</name>
<evidence type="ECO:0000313" key="2">
    <source>
        <dbReference type="EMBL" id="SOV15357.1"/>
    </source>
</evidence>
<evidence type="ECO:0000256" key="1">
    <source>
        <dbReference type="SAM" id="MobiDB-lite"/>
    </source>
</evidence>
<gene>
    <name evidence="2" type="ORF">PGABG01_1105200</name>
</gene>
<feature type="region of interest" description="Disordered" evidence="1">
    <location>
        <begin position="778"/>
        <end position="802"/>
    </location>
</feature>
<reference evidence="2" key="1">
    <citation type="submission" date="2016-09" db="EMBL/GenBank/DDBJ databases">
        <authorList>
            <consortium name="Pathogen Informatics"/>
            <person name="Sun Q."/>
            <person name="Inoue M."/>
        </authorList>
    </citation>
    <scope>NUCLEOTIDE SEQUENCE</scope>
</reference>
<keyword evidence="3" id="KW-1185">Reference proteome</keyword>
<feature type="compositionally biased region" description="Basic and acidic residues" evidence="1">
    <location>
        <begin position="1123"/>
        <end position="1136"/>
    </location>
</feature>
<accession>A0ABY1UP89</accession>
<evidence type="ECO:0008006" key="4">
    <source>
        <dbReference type="Google" id="ProtNLM"/>
    </source>
</evidence>
<feature type="region of interest" description="Disordered" evidence="1">
    <location>
        <begin position="824"/>
        <end position="923"/>
    </location>
</feature>
<sequence>MNPEEDICNKKSGVKDQALKHFLYQNILKKNFILFNIFKGGKDSNNEDDISNNKNEIEDMSNISKDINNNNINNDNNVINRDRNINDTSNDINYTNNMINPNNLCDISIYNNNCNIYENNKNYLFDNDYSKLIEENDEEVSSFYNVQNNNNDDDIILNNDDEEYILFLKYIYNDLLCFIESNKDYHLNNSNYSDMQDLIIDICGTICHKAFNNIKTIFNTYDDIKKKKKKKNTQNLNSLDNCILNEENIYNEKYINNKNEKIQNDIYNQNICDNKSNVNYSSYFFIPPLEFIVSHLNKLHKKNTYSYNDIDEFVKNNGYDNYNLLSQKEKGNKSNTSEEIEFYLSCLKLQQKKGTNERKNINKMENKSNICVQNKSHEQNDISEKKRDQNIYTSMQHTNSLSTYKEDKCFKTKYYTLEERINIYSDKDDISYNSFNNDQKCFEKNYKNICNEKNEEEQTKNTLYQVDENKHINYLLYNNNKHKNKSQSDNYKDIYDHYENVCHFKSSVLTSQSSEDDSLKNKQKTKREIHSDIFFSSYPNENKDNININININNTYNNTYNNIYNNTYKNQYNNTYNNNDDEVVIESRLQDANPDVITNPIQDVSQYEDLNDNYRRFNKTIDQNNCVYYNLDYVYYNKSFTTHKNINIQKKKKNYNEFYYLHDEDCFKHHTNDDTSFYNNNKKNIYKEKYNLLANEENQKGIQSIKDEFSDIYFSCNLTNDIKRVITNDELIHTQGDNKYNKNINININNMANKYDDNKNTNECDMYDKHDHMESLKNQRDTIDVDTNDDDTNDPGISDEEAYYMNNRGINISYEYIKETKNENMSDHKDDSVSYNNDDNVSNHNDDNMNSHNDDNMSSHNDDNMSSHNDDNMSSHNDDIVSSHNDDNMSHHNDDNMSDNNYSDDDKEEEHKHSSKINFMNNINSKDGNDYKEIINNDICKLNNVKEEDECNIIKENYDIQSDADNNNNNNNINDEHKIYNRHIYKDINDNEEGSKNILKINEEEYQKKLQKILIKKKTIYENQDQRNFIRNENLHDDYYYFKYLNNKENTTDPYHYTKGDKKTNIQVTPSPFPQFLRDIQIYNIPQKKIRLKRTSIPLKHEGDKNKEQKYIYNKTKKKDRKKERSISVVREKNNE</sequence>
<dbReference type="Proteomes" id="UP000831156">
    <property type="component" value="Chromosome 11"/>
</dbReference>
<protein>
    <recommendedName>
        <fullName evidence="4">Transcription factor with AP2 domain(S)</fullName>
    </recommendedName>
</protein>
<feature type="compositionally biased region" description="Low complexity" evidence="1">
    <location>
        <begin position="833"/>
        <end position="843"/>
    </location>
</feature>
<proteinExistence type="predicted"/>
<feature type="compositionally biased region" description="Basic and acidic residues" evidence="1">
    <location>
        <begin position="844"/>
        <end position="895"/>
    </location>
</feature>